<dbReference type="Proteomes" id="UP000024635">
    <property type="component" value="Unassembled WGS sequence"/>
</dbReference>
<name>A0A016TF73_9BILA</name>
<accession>A0A016TF73</accession>
<proteinExistence type="predicted"/>
<keyword evidence="2" id="KW-0732">Signal</keyword>
<evidence type="ECO:0000313" key="3">
    <source>
        <dbReference type="EMBL" id="EYC01569.1"/>
    </source>
</evidence>
<keyword evidence="4" id="KW-1185">Reference proteome</keyword>
<organism evidence="3 4">
    <name type="scientific">Ancylostoma ceylanicum</name>
    <dbReference type="NCBI Taxonomy" id="53326"/>
    <lineage>
        <taxon>Eukaryota</taxon>
        <taxon>Metazoa</taxon>
        <taxon>Ecdysozoa</taxon>
        <taxon>Nematoda</taxon>
        <taxon>Chromadorea</taxon>
        <taxon>Rhabditida</taxon>
        <taxon>Rhabditina</taxon>
        <taxon>Rhabditomorpha</taxon>
        <taxon>Strongyloidea</taxon>
        <taxon>Ancylostomatidae</taxon>
        <taxon>Ancylostomatinae</taxon>
        <taxon>Ancylostoma</taxon>
    </lineage>
</organism>
<evidence type="ECO:0000256" key="2">
    <source>
        <dbReference type="SAM" id="SignalP"/>
    </source>
</evidence>
<dbReference type="AlphaFoldDB" id="A0A016TF73"/>
<feature type="region of interest" description="Disordered" evidence="1">
    <location>
        <begin position="71"/>
        <end position="102"/>
    </location>
</feature>
<reference evidence="4" key="1">
    <citation type="journal article" date="2015" name="Nat. Genet.">
        <title>The genome and transcriptome of the zoonotic hookworm Ancylostoma ceylanicum identify infection-specific gene families.</title>
        <authorList>
            <person name="Schwarz E.M."/>
            <person name="Hu Y."/>
            <person name="Antoshechkin I."/>
            <person name="Miller M.M."/>
            <person name="Sternberg P.W."/>
            <person name="Aroian R.V."/>
        </authorList>
    </citation>
    <scope>NUCLEOTIDE SEQUENCE</scope>
    <source>
        <strain evidence="4">HY135</strain>
    </source>
</reference>
<protein>
    <recommendedName>
        <fullName evidence="5">SXP/RAL-2 family protein Ani s 5-like cation-binding domain-containing protein</fullName>
    </recommendedName>
</protein>
<feature type="chain" id="PRO_5001487584" description="SXP/RAL-2 family protein Ani s 5-like cation-binding domain-containing protein" evidence="2">
    <location>
        <begin position="18"/>
        <end position="102"/>
    </location>
</feature>
<comment type="caution">
    <text evidence="3">The sequence shown here is derived from an EMBL/GenBank/DDBJ whole genome shotgun (WGS) entry which is preliminary data.</text>
</comment>
<evidence type="ECO:0008006" key="5">
    <source>
        <dbReference type="Google" id="ProtNLM"/>
    </source>
</evidence>
<feature type="compositionally biased region" description="Basic and acidic residues" evidence="1">
    <location>
        <begin position="73"/>
        <end position="87"/>
    </location>
</feature>
<feature type="compositionally biased region" description="Basic residues" evidence="1">
    <location>
        <begin position="88"/>
        <end position="102"/>
    </location>
</feature>
<feature type="signal peptide" evidence="2">
    <location>
        <begin position="1"/>
        <end position="17"/>
    </location>
</feature>
<evidence type="ECO:0000313" key="4">
    <source>
        <dbReference type="Proteomes" id="UP000024635"/>
    </source>
</evidence>
<sequence>MMKTVIVLLMILAVVVCQQRWWEREIKDIPGVSAENMAKLRQIMTLFLNLQPRPTSREEFKQKITEWKNGLPEAEKAAAEAHRQKMRELHHKNHPHPHPHHP</sequence>
<gene>
    <name evidence="3" type="primary">Acey_s0106.g3761</name>
    <name evidence="3" type="ORF">Y032_0106g3761</name>
</gene>
<evidence type="ECO:0000256" key="1">
    <source>
        <dbReference type="SAM" id="MobiDB-lite"/>
    </source>
</evidence>
<dbReference type="EMBL" id="JARK01001442">
    <property type="protein sequence ID" value="EYC01569.1"/>
    <property type="molecule type" value="Genomic_DNA"/>
</dbReference>